<name>A0A4Y8WGL6_9VIBR</name>
<dbReference type="Pfam" id="PF14056">
    <property type="entry name" value="DUF4250"/>
    <property type="match status" value="1"/>
</dbReference>
<proteinExistence type="predicted"/>
<evidence type="ECO:0000313" key="2">
    <source>
        <dbReference type="Proteomes" id="UP000297753"/>
    </source>
</evidence>
<gene>
    <name evidence="1" type="ORF">ELS82_09495</name>
</gene>
<dbReference type="AlphaFoldDB" id="A0A4Y8WGL6"/>
<reference evidence="1 2" key="1">
    <citation type="submission" date="2019-01" db="EMBL/GenBank/DDBJ databases">
        <title>Vibrio BEI176 sp. nov, a marine bacterium isolated from China: eastern marignal seas.</title>
        <authorList>
            <person name="Li B."/>
        </authorList>
    </citation>
    <scope>NUCLEOTIDE SEQUENCE [LARGE SCALE GENOMIC DNA]</scope>
    <source>
        <strain evidence="1 2">BEI176</strain>
    </source>
</reference>
<protein>
    <submittedName>
        <fullName evidence="1">DUF4250 domain-containing protein</fullName>
    </submittedName>
</protein>
<dbReference type="OrthoDB" id="6636823at2"/>
<dbReference type="EMBL" id="SATR01000011">
    <property type="protein sequence ID" value="TFH91954.1"/>
    <property type="molecule type" value="Genomic_DNA"/>
</dbReference>
<evidence type="ECO:0000313" key="1">
    <source>
        <dbReference type="EMBL" id="TFH91954.1"/>
    </source>
</evidence>
<dbReference type="RefSeq" id="WP_134835272.1">
    <property type="nucleotide sequence ID" value="NZ_SATR01000011.1"/>
</dbReference>
<dbReference type="Proteomes" id="UP000297753">
    <property type="component" value="Unassembled WGS sequence"/>
</dbReference>
<keyword evidence="2" id="KW-1185">Reference proteome</keyword>
<organism evidence="1 2">
    <name type="scientific">Vibrio ouci</name>
    <dbReference type="NCBI Taxonomy" id="2499078"/>
    <lineage>
        <taxon>Bacteria</taxon>
        <taxon>Pseudomonadati</taxon>
        <taxon>Pseudomonadota</taxon>
        <taxon>Gammaproteobacteria</taxon>
        <taxon>Vibrionales</taxon>
        <taxon>Vibrionaceae</taxon>
        <taxon>Vibrio</taxon>
    </lineage>
</organism>
<sequence length="70" mass="7882">MNLANFESMDPIMLMSIVNMKLRDDFGGDLDKLVAYFDIDKSALEAKLATAGFDFLPDAGQFRYPPPTKY</sequence>
<accession>A0A4Y8WGL6</accession>
<dbReference type="InterPro" id="IPR025346">
    <property type="entry name" value="DUF4250"/>
</dbReference>
<comment type="caution">
    <text evidence="1">The sequence shown here is derived from an EMBL/GenBank/DDBJ whole genome shotgun (WGS) entry which is preliminary data.</text>
</comment>